<dbReference type="SUPFAM" id="SSF161098">
    <property type="entry name" value="MetI-like"/>
    <property type="match status" value="1"/>
</dbReference>
<evidence type="ECO:0000256" key="5">
    <source>
        <dbReference type="ARBA" id="ARBA00022989"/>
    </source>
</evidence>
<dbReference type="Pfam" id="PF19300">
    <property type="entry name" value="BPD_transp_1_N"/>
    <property type="match status" value="1"/>
</dbReference>
<dbReference type="PROSITE" id="PS50928">
    <property type="entry name" value="ABC_TM1"/>
    <property type="match status" value="1"/>
</dbReference>
<dbReference type="InterPro" id="IPR035906">
    <property type="entry name" value="MetI-like_sf"/>
</dbReference>
<dbReference type="OrthoDB" id="9807402at2"/>
<organism evidence="9 10">
    <name type="scientific">Histidinibacterium lentulum</name>
    <dbReference type="NCBI Taxonomy" id="2480588"/>
    <lineage>
        <taxon>Bacteria</taxon>
        <taxon>Pseudomonadati</taxon>
        <taxon>Pseudomonadota</taxon>
        <taxon>Alphaproteobacteria</taxon>
        <taxon>Rhodobacterales</taxon>
        <taxon>Paracoccaceae</taxon>
        <taxon>Histidinibacterium</taxon>
    </lineage>
</organism>
<keyword evidence="4 7" id="KW-0812">Transmembrane</keyword>
<dbReference type="PANTHER" id="PTHR43163:SF6">
    <property type="entry name" value="DIPEPTIDE TRANSPORT SYSTEM PERMEASE PROTEIN DPPB-RELATED"/>
    <property type="match status" value="1"/>
</dbReference>
<reference evidence="9 10" key="1">
    <citation type="submission" date="2018-10" db="EMBL/GenBank/DDBJ databases">
        <title>Histidinibacterium lentulum gen. nov., sp. nov., a marine bacterium from the culture broth of Picochlorum sp. 122.</title>
        <authorList>
            <person name="Wang G."/>
        </authorList>
    </citation>
    <scope>NUCLEOTIDE SEQUENCE [LARGE SCALE GENOMIC DNA]</scope>
    <source>
        <strain evidence="9 10">B17</strain>
    </source>
</reference>
<evidence type="ECO:0000256" key="4">
    <source>
        <dbReference type="ARBA" id="ARBA00022692"/>
    </source>
</evidence>
<evidence type="ECO:0000256" key="1">
    <source>
        <dbReference type="ARBA" id="ARBA00004651"/>
    </source>
</evidence>
<keyword evidence="6 7" id="KW-0472">Membrane</keyword>
<feature type="domain" description="ABC transmembrane type-1" evidence="8">
    <location>
        <begin position="95"/>
        <end position="325"/>
    </location>
</feature>
<dbReference type="PANTHER" id="PTHR43163">
    <property type="entry name" value="DIPEPTIDE TRANSPORT SYSTEM PERMEASE PROTEIN DPPB-RELATED"/>
    <property type="match status" value="1"/>
</dbReference>
<comment type="similarity">
    <text evidence="7">Belongs to the binding-protein-dependent transport system permease family.</text>
</comment>
<feature type="transmembrane region" description="Helical" evidence="7">
    <location>
        <begin position="12"/>
        <end position="30"/>
    </location>
</feature>
<evidence type="ECO:0000313" key="10">
    <source>
        <dbReference type="Proteomes" id="UP000268016"/>
    </source>
</evidence>
<accession>A0A3N2R9N1</accession>
<dbReference type="AlphaFoldDB" id="A0A3N2R9N1"/>
<evidence type="ECO:0000259" key="8">
    <source>
        <dbReference type="PROSITE" id="PS50928"/>
    </source>
</evidence>
<feature type="transmembrane region" description="Helical" evidence="7">
    <location>
        <begin position="258"/>
        <end position="282"/>
    </location>
</feature>
<feature type="transmembrane region" description="Helical" evidence="7">
    <location>
        <begin position="101"/>
        <end position="122"/>
    </location>
</feature>
<name>A0A3N2R9N1_9RHOB</name>
<evidence type="ECO:0000256" key="3">
    <source>
        <dbReference type="ARBA" id="ARBA00022475"/>
    </source>
</evidence>
<evidence type="ECO:0000256" key="2">
    <source>
        <dbReference type="ARBA" id="ARBA00022448"/>
    </source>
</evidence>
<evidence type="ECO:0000256" key="6">
    <source>
        <dbReference type="ARBA" id="ARBA00023136"/>
    </source>
</evidence>
<protein>
    <submittedName>
        <fullName evidence="9">ABC transporter permease</fullName>
    </submittedName>
</protein>
<dbReference type="InterPro" id="IPR000515">
    <property type="entry name" value="MetI-like"/>
</dbReference>
<keyword evidence="2 7" id="KW-0813">Transport</keyword>
<dbReference type="GO" id="GO:0005886">
    <property type="term" value="C:plasma membrane"/>
    <property type="evidence" value="ECO:0007669"/>
    <property type="project" value="UniProtKB-SubCell"/>
</dbReference>
<keyword evidence="3" id="KW-1003">Cell membrane</keyword>
<keyword evidence="10" id="KW-1185">Reference proteome</keyword>
<dbReference type="Pfam" id="PF00528">
    <property type="entry name" value="BPD_transp_1"/>
    <property type="match status" value="1"/>
</dbReference>
<dbReference type="EMBL" id="RDRB01000001">
    <property type="protein sequence ID" value="ROU04172.1"/>
    <property type="molecule type" value="Genomic_DNA"/>
</dbReference>
<dbReference type="Proteomes" id="UP000268016">
    <property type="component" value="Unassembled WGS sequence"/>
</dbReference>
<dbReference type="CDD" id="cd06261">
    <property type="entry name" value="TM_PBP2"/>
    <property type="match status" value="1"/>
</dbReference>
<dbReference type="RefSeq" id="WP_123640579.1">
    <property type="nucleotide sequence ID" value="NZ_ML119081.1"/>
</dbReference>
<keyword evidence="5 7" id="KW-1133">Transmembrane helix</keyword>
<gene>
    <name evidence="9" type="ORF">EAT49_01910</name>
</gene>
<dbReference type="InterPro" id="IPR045621">
    <property type="entry name" value="BPD_transp_1_N"/>
</dbReference>
<evidence type="ECO:0000256" key="7">
    <source>
        <dbReference type="RuleBase" id="RU363032"/>
    </source>
</evidence>
<sequence>MLPYLIRRALSLFFVLLGLAVLIFVIARIVPGDPARIALGPLATADQVAQLRAEMGLDEPFLVQLWTYLSGLAQGDLGKSLLTSRPVRDDIMAALPATLELVLFTVVLQIALSIPLGVLAAVYRNTWIDNVTRVISLIGVVTPGFVLAIMLQLLAAYYFGFFPVTGRIDPSLGFSADITGLLIVDGAIAGRWDVVGDALRHLMLPALALSAAGIGQVMRITRAAMIEVSSRDFIEASRAYGIPERVVTFRYMLRVASVAPLTILGLEFASLIGNAFIVEFVFSWPGIASYGVRTILQKDLNAVIGVVLVSGVFFVVANLVIDTILGLLDPRHRLRAKGGE</sequence>
<evidence type="ECO:0000313" key="9">
    <source>
        <dbReference type="EMBL" id="ROU04172.1"/>
    </source>
</evidence>
<dbReference type="Gene3D" id="1.10.3720.10">
    <property type="entry name" value="MetI-like"/>
    <property type="match status" value="1"/>
</dbReference>
<comment type="caution">
    <text evidence="9">The sequence shown here is derived from an EMBL/GenBank/DDBJ whole genome shotgun (WGS) entry which is preliminary data.</text>
</comment>
<feature type="transmembrane region" description="Helical" evidence="7">
    <location>
        <begin position="134"/>
        <end position="159"/>
    </location>
</feature>
<comment type="subcellular location">
    <subcellularLocation>
        <location evidence="1 7">Cell membrane</location>
        <topology evidence="1 7">Multi-pass membrane protein</topology>
    </subcellularLocation>
</comment>
<dbReference type="GO" id="GO:0055085">
    <property type="term" value="P:transmembrane transport"/>
    <property type="evidence" value="ECO:0007669"/>
    <property type="project" value="InterPro"/>
</dbReference>
<feature type="transmembrane region" description="Helical" evidence="7">
    <location>
        <begin position="302"/>
        <end position="328"/>
    </location>
</feature>
<proteinExistence type="inferred from homology"/>